<reference evidence="11 12" key="1">
    <citation type="submission" date="2018-07" db="EMBL/GenBank/DDBJ databases">
        <title>Genome sequences of six Lactobacillus spp. isolated from bumble bee guts.</title>
        <authorList>
            <person name="Motta E.V.S."/>
            <person name="Moran N.A."/>
        </authorList>
    </citation>
    <scope>NUCLEOTIDE SEQUENCE [LARGE SCALE GENOMIC DNA]</scope>
    <source>
        <strain evidence="10 11">BI-1.1</strain>
        <strain evidence="9 12">LV-8.1</strain>
    </source>
</reference>
<evidence type="ECO:0000256" key="6">
    <source>
        <dbReference type="ARBA" id="ARBA00034125"/>
    </source>
</evidence>
<keyword evidence="2" id="KW-1003">Cell membrane</keyword>
<keyword evidence="11" id="KW-1185">Reference proteome</keyword>
<comment type="caution">
    <text evidence="10">The sequence shown here is derived from an EMBL/GenBank/DDBJ whole genome shotgun (WGS) entry which is preliminary data.</text>
</comment>
<evidence type="ECO:0000313" key="12">
    <source>
        <dbReference type="Proteomes" id="UP000284822"/>
    </source>
</evidence>
<dbReference type="PANTHER" id="PTHR34390">
    <property type="entry name" value="UPF0442 PROTEIN YJJB-RELATED"/>
    <property type="match status" value="1"/>
</dbReference>
<sequence length="249" mass="27637">MAKVELTQSCLLAGKILVESGSEMYRVEDTMRRIACAGDEEHNAAFTSLTGVLISIRQAPYTRFMQVTHRGIDMNRIAKVNTLSRQFVQHEISLAQLQQALQQIEQEKPLFPLWIQTLGAGLESACLMIIFTQHYDWWDFPWSFLIGASGYLLTTLISQRTRIRFVSELLGSFFISLLTLLLVRSGLGHNASNIIIGAIMPLVPGVPMTNALRDLIEGNLLAGMQRGMESLMVVGAIAIGVAVGFYLHI</sequence>
<dbReference type="GO" id="GO:0015744">
    <property type="term" value="P:succinate transport"/>
    <property type="evidence" value="ECO:0007669"/>
    <property type="project" value="TreeGrafter"/>
</dbReference>
<feature type="transmembrane region" description="Helical" evidence="7">
    <location>
        <begin position="111"/>
        <end position="131"/>
    </location>
</feature>
<dbReference type="InterPro" id="IPR050539">
    <property type="entry name" value="ThrE_Dicarb/AminoAcid_Exp"/>
</dbReference>
<dbReference type="GO" id="GO:0005886">
    <property type="term" value="C:plasma membrane"/>
    <property type="evidence" value="ECO:0007669"/>
    <property type="project" value="UniProtKB-SubCell"/>
</dbReference>
<feature type="transmembrane region" description="Helical" evidence="7">
    <location>
        <begin position="169"/>
        <end position="187"/>
    </location>
</feature>
<dbReference type="GO" id="GO:0022857">
    <property type="term" value="F:transmembrane transporter activity"/>
    <property type="evidence" value="ECO:0007669"/>
    <property type="project" value="InterPro"/>
</dbReference>
<proteinExistence type="inferred from homology"/>
<evidence type="ECO:0000256" key="3">
    <source>
        <dbReference type="ARBA" id="ARBA00022692"/>
    </source>
</evidence>
<dbReference type="RefSeq" id="WP_118900368.1">
    <property type="nucleotide sequence ID" value="NZ_CP031513.1"/>
</dbReference>
<keyword evidence="3 7" id="KW-0812">Transmembrane</keyword>
<protein>
    <submittedName>
        <fullName evidence="10">Threonine/serine exporter</fullName>
    </submittedName>
</protein>
<evidence type="ECO:0000256" key="7">
    <source>
        <dbReference type="SAM" id="Phobius"/>
    </source>
</evidence>
<evidence type="ECO:0000256" key="4">
    <source>
        <dbReference type="ARBA" id="ARBA00022989"/>
    </source>
</evidence>
<evidence type="ECO:0000313" key="11">
    <source>
        <dbReference type="Proteomes" id="UP000284109"/>
    </source>
</evidence>
<dbReference type="Pfam" id="PF06738">
    <property type="entry name" value="ThrE"/>
    <property type="match status" value="1"/>
</dbReference>
<dbReference type="AlphaFoldDB" id="A0A347ST53"/>
<comment type="similarity">
    <text evidence="6">Belongs to the ThrE exporter (TC 2.A.79) family.</text>
</comment>
<dbReference type="Proteomes" id="UP000284109">
    <property type="component" value="Unassembled WGS sequence"/>
</dbReference>
<dbReference type="PANTHER" id="PTHR34390:SF2">
    <property type="entry name" value="SUCCINATE TRANSPORTER SUBUNIT YJJP-RELATED"/>
    <property type="match status" value="1"/>
</dbReference>
<dbReference type="InterPro" id="IPR010619">
    <property type="entry name" value="ThrE-like_N"/>
</dbReference>
<keyword evidence="5 7" id="KW-0472">Membrane</keyword>
<dbReference type="Proteomes" id="UP000284822">
    <property type="component" value="Unassembled WGS sequence"/>
</dbReference>
<dbReference type="EMBL" id="QOCR01000001">
    <property type="protein sequence ID" value="RHW52385.1"/>
    <property type="molecule type" value="Genomic_DNA"/>
</dbReference>
<evidence type="ECO:0000313" key="9">
    <source>
        <dbReference type="EMBL" id="RHW46274.1"/>
    </source>
</evidence>
<evidence type="ECO:0000256" key="1">
    <source>
        <dbReference type="ARBA" id="ARBA00004651"/>
    </source>
</evidence>
<feature type="transmembrane region" description="Helical" evidence="7">
    <location>
        <begin position="228"/>
        <end position="247"/>
    </location>
</feature>
<evidence type="ECO:0000259" key="8">
    <source>
        <dbReference type="Pfam" id="PF06738"/>
    </source>
</evidence>
<dbReference type="EMBL" id="QOCS01000013">
    <property type="protein sequence ID" value="RHW46274.1"/>
    <property type="molecule type" value="Genomic_DNA"/>
</dbReference>
<accession>A0A347ST53</accession>
<dbReference type="OrthoDB" id="9813917at2"/>
<name>A0A347ST53_9LACO</name>
<comment type="subcellular location">
    <subcellularLocation>
        <location evidence="1">Cell membrane</location>
        <topology evidence="1">Multi-pass membrane protein</topology>
    </subcellularLocation>
</comment>
<feature type="transmembrane region" description="Helical" evidence="7">
    <location>
        <begin position="137"/>
        <end position="157"/>
    </location>
</feature>
<feature type="domain" description="Threonine/serine exporter-like N-terminal" evidence="8">
    <location>
        <begin position="10"/>
        <end position="247"/>
    </location>
</feature>
<keyword evidence="4 7" id="KW-1133">Transmembrane helix</keyword>
<dbReference type="KEGG" id="lbm:DS830_06865"/>
<gene>
    <name evidence="10" type="ORF">DS831_03410</name>
    <name evidence="9" type="ORF">DS832_05800</name>
</gene>
<evidence type="ECO:0000256" key="5">
    <source>
        <dbReference type="ARBA" id="ARBA00023136"/>
    </source>
</evidence>
<evidence type="ECO:0000313" key="10">
    <source>
        <dbReference type="EMBL" id="RHW52385.1"/>
    </source>
</evidence>
<organism evidence="10 11">
    <name type="scientific">Bombilactobacillus bombi</name>
    <dbReference type="NCBI Taxonomy" id="1303590"/>
    <lineage>
        <taxon>Bacteria</taxon>
        <taxon>Bacillati</taxon>
        <taxon>Bacillota</taxon>
        <taxon>Bacilli</taxon>
        <taxon>Lactobacillales</taxon>
        <taxon>Lactobacillaceae</taxon>
        <taxon>Bombilactobacillus</taxon>
    </lineage>
</organism>
<evidence type="ECO:0000256" key="2">
    <source>
        <dbReference type="ARBA" id="ARBA00022475"/>
    </source>
</evidence>